<evidence type="ECO:0000256" key="2">
    <source>
        <dbReference type="ARBA" id="ARBA00022598"/>
    </source>
</evidence>
<comment type="caution">
    <text evidence="6">The sequence shown here is derived from an EMBL/GenBank/DDBJ whole genome shotgun (WGS) entry which is preliminary data.</text>
</comment>
<evidence type="ECO:0000256" key="4">
    <source>
        <dbReference type="ARBA" id="ARBA00022840"/>
    </source>
</evidence>
<gene>
    <name evidence="6" type="ORF">L2725_14610</name>
</gene>
<comment type="similarity">
    <text evidence="1">Belongs to the ATP-dependent AMP-binding enzyme family.</text>
</comment>
<protein>
    <submittedName>
        <fullName evidence="6">Long-chain-acyl-CoA synthetase</fullName>
        <ecNumber evidence="6">6.2.1.3</ecNumber>
    </submittedName>
</protein>
<dbReference type="InterPro" id="IPR045851">
    <property type="entry name" value="AMP-bd_C_sf"/>
</dbReference>
<evidence type="ECO:0000313" key="7">
    <source>
        <dbReference type="Proteomes" id="UP001202831"/>
    </source>
</evidence>
<evidence type="ECO:0000256" key="3">
    <source>
        <dbReference type="ARBA" id="ARBA00022741"/>
    </source>
</evidence>
<dbReference type="PANTHER" id="PTHR43107">
    <property type="entry name" value="LONG-CHAIN FATTY ACID TRANSPORT PROTEIN"/>
    <property type="match status" value="1"/>
</dbReference>
<dbReference type="PROSITE" id="PS00455">
    <property type="entry name" value="AMP_BINDING"/>
    <property type="match status" value="1"/>
</dbReference>
<dbReference type="EMBL" id="JAKIKT010000005">
    <property type="protein sequence ID" value="MCL2914989.1"/>
    <property type="molecule type" value="Genomic_DNA"/>
</dbReference>
<dbReference type="GO" id="GO:0004467">
    <property type="term" value="F:long-chain fatty acid-CoA ligase activity"/>
    <property type="evidence" value="ECO:0007669"/>
    <property type="project" value="UniProtKB-EC"/>
</dbReference>
<dbReference type="EC" id="6.2.1.3" evidence="6"/>
<proteinExistence type="inferred from homology"/>
<keyword evidence="2 6" id="KW-0436">Ligase</keyword>
<evidence type="ECO:0000313" key="6">
    <source>
        <dbReference type="EMBL" id="MCL2914989.1"/>
    </source>
</evidence>
<name>A0ABT0N9A9_9GAMM</name>
<keyword evidence="7" id="KW-1185">Reference proteome</keyword>
<dbReference type="Pfam" id="PF00501">
    <property type="entry name" value="AMP-binding"/>
    <property type="match status" value="1"/>
</dbReference>
<dbReference type="InterPro" id="IPR000873">
    <property type="entry name" value="AMP-dep_synth/lig_dom"/>
</dbReference>
<dbReference type="Gene3D" id="3.40.50.12780">
    <property type="entry name" value="N-terminal domain of ligase-like"/>
    <property type="match status" value="1"/>
</dbReference>
<feature type="domain" description="AMP-dependent synthetase/ligase" evidence="5">
    <location>
        <begin position="42"/>
        <end position="416"/>
    </location>
</feature>
<dbReference type="InterPro" id="IPR042099">
    <property type="entry name" value="ANL_N_sf"/>
</dbReference>
<dbReference type="PANTHER" id="PTHR43107:SF15">
    <property type="entry name" value="FATTY ACID TRANSPORT PROTEIN 3, ISOFORM A"/>
    <property type="match status" value="1"/>
</dbReference>
<dbReference type="InterPro" id="IPR020845">
    <property type="entry name" value="AMP-binding_CS"/>
</dbReference>
<dbReference type="Gene3D" id="3.30.300.30">
    <property type="match status" value="1"/>
</dbReference>
<sequence length="620" mass="69497">MTINIQTSQLVAPEVTQAKMDLRASAAARIKPYAQYTLADRLEEQAAVHGDKPFIIYQGQSFSYAEVNTQADKVAHAAYELGLRAGDVCAVALENRPEFFATWFGLTKLGVVVAFINSQINGVPLVHAIKSTEAKAVILGEECAELFVQTLSEHPELADVPLYILEDKEKPANCDTSCFSDRFTAILSNMDEREFPREHRRDITAETPTLLIFTSGTTGLPKAAIYSHLRWLTSGDVMQVTVNAGAEDVFYCCLPLYHGAAATSVTSTALAGGSAIVVRRKFSVREFWKDVQTHNISVVQYIGEICRYLLNYDDAVNDSKGNRDHKLRCMLGAGLTAESWRRWLDKFGDMEVYEGWGSTEANTNLINLDNYIGSCGRVPDWNRTNFRLVRFDMETETHLLDDQGNYIACKPGEVGEGLGMIINHPEFGGGRFEGYTSKDATEQKILRNVFVEGDEYWRSGDLLKFDHDGYFYFVDRIGDTFRWKSENVSTQEVAAALDDFKGAETINIYGVQVPEHEGRAGMAAIVMQAGERFDPQALYELTEQRLPRYATPQFVRVSEAADMTSTFKLRKVDLQKQGYDPRAVNEPLYIRNDKAGTYQLWSESVLRDIGFPPFDGSNKE</sequence>
<dbReference type="SUPFAM" id="SSF56801">
    <property type="entry name" value="Acetyl-CoA synthetase-like"/>
    <property type="match status" value="1"/>
</dbReference>
<accession>A0ABT0N9A9</accession>
<reference evidence="6 7" key="1">
    <citation type="submission" date="2022-01" db="EMBL/GenBank/DDBJ databases">
        <title>Whole genome-based taxonomy of the Shewanellaceae.</title>
        <authorList>
            <person name="Martin-Rodriguez A.J."/>
        </authorList>
    </citation>
    <scope>NUCLEOTIDE SEQUENCE [LARGE SCALE GENOMIC DNA]</scope>
    <source>
        <strain evidence="6 7">DSM 21332</strain>
    </source>
</reference>
<evidence type="ECO:0000259" key="5">
    <source>
        <dbReference type="Pfam" id="PF00501"/>
    </source>
</evidence>
<dbReference type="RefSeq" id="WP_249249601.1">
    <property type="nucleotide sequence ID" value="NZ_JAKIKT010000005.1"/>
</dbReference>
<keyword evidence="3" id="KW-0547">Nucleotide-binding</keyword>
<dbReference type="Proteomes" id="UP001202831">
    <property type="component" value="Unassembled WGS sequence"/>
</dbReference>
<organism evidence="6 7">
    <name type="scientific">Shewanella corallii</name>
    <dbReference type="NCBI Taxonomy" id="560080"/>
    <lineage>
        <taxon>Bacteria</taxon>
        <taxon>Pseudomonadati</taxon>
        <taxon>Pseudomonadota</taxon>
        <taxon>Gammaproteobacteria</taxon>
        <taxon>Alteromonadales</taxon>
        <taxon>Shewanellaceae</taxon>
        <taxon>Shewanella</taxon>
    </lineage>
</organism>
<keyword evidence="4" id="KW-0067">ATP-binding</keyword>
<dbReference type="NCBIfam" id="NF006134">
    <property type="entry name" value="PRK08279.1"/>
    <property type="match status" value="1"/>
</dbReference>
<evidence type="ECO:0000256" key="1">
    <source>
        <dbReference type="ARBA" id="ARBA00006432"/>
    </source>
</evidence>